<gene>
    <name evidence="1" type="ORF">EVAR_62383_1</name>
</gene>
<protein>
    <submittedName>
        <fullName evidence="1">Uncharacterized protein</fullName>
    </submittedName>
</protein>
<dbReference type="EMBL" id="BGZK01001485">
    <property type="protein sequence ID" value="GBP80853.1"/>
    <property type="molecule type" value="Genomic_DNA"/>
</dbReference>
<sequence>MTPKIVRYKQTRRHCSESSSTPIYPQAITENMHSEESRLETKRIRDFRLVMGFIDGQCSNDTKDNKTQADPISILQMYGSNHCLHSEYNKRTNENNSGCSSVAIGRLRSSPLDHPFSIVCYCVSVFLRAAFRTVGLRACMSVWDAAQCTSRGGS</sequence>
<accession>A0A4C1Z105</accession>
<name>A0A4C1Z105_EUMVA</name>
<keyword evidence="2" id="KW-1185">Reference proteome</keyword>
<proteinExistence type="predicted"/>
<organism evidence="1 2">
    <name type="scientific">Eumeta variegata</name>
    <name type="common">Bagworm moth</name>
    <name type="synonym">Eumeta japonica</name>
    <dbReference type="NCBI Taxonomy" id="151549"/>
    <lineage>
        <taxon>Eukaryota</taxon>
        <taxon>Metazoa</taxon>
        <taxon>Ecdysozoa</taxon>
        <taxon>Arthropoda</taxon>
        <taxon>Hexapoda</taxon>
        <taxon>Insecta</taxon>
        <taxon>Pterygota</taxon>
        <taxon>Neoptera</taxon>
        <taxon>Endopterygota</taxon>
        <taxon>Lepidoptera</taxon>
        <taxon>Glossata</taxon>
        <taxon>Ditrysia</taxon>
        <taxon>Tineoidea</taxon>
        <taxon>Psychidae</taxon>
        <taxon>Oiketicinae</taxon>
        <taxon>Eumeta</taxon>
    </lineage>
</organism>
<dbReference type="Proteomes" id="UP000299102">
    <property type="component" value="Unassembled WGS sequence"/>
</dbReference>
<evidence type="ECO:0000313" key="1">
    <source>
        <dbReference type="EMBL" id="GBP80853.1"/>
    </source>
</evidence>
<comment type="caution">
    <text evidence="1">The sequence shown here is derived from an EMBL/GenBank/DDBJ whole genome shotgun (WGS) entry which is preliminary data.</text>
</comment>
<reference evidence="1 2" key="1">
    <citation type="journal article" date="2019" name="Commun. Biol.">
        <title>The bagworm genome reveals a unique fibroin gene that provides high tensile strength.</title>
        <authorList>
            <person name="Kono N."/>
            <person name="Nakamura H."/>
            <person name="Ohtoshi R."/>
            <person name="Tomita M."/>
            <person name="Numata K."/>
            <person name="Arakawa K."/>
        </authorList>
    </citation>
    <scope>NUCLEOTIDE SEQUENCE [LARGE SCALE GENOMIC DNA]</scope>
</reference>
<dbReference type="AlphaFoldDB" id="A0A4C1Z105"/>
<evidence type="ECO:0000313" key="2">
    <source>
        <dbReference type="Proteomes" id="UP000299102"/>
    </source>
</evidence>